<dbReference type="EMBL" id="CP017708">
    <property type="protein sequence ID" value="AOY80640.1"/>
    <property type="molecule type" value="Genomic_DNA"/>
</dbReference>
<dbReference type="AlphaFoldDB" id="A0A1D9FZQ1"/>
<keyword evidence="4" id="KW-0233">DNA recombination</keyword>
<protein>
    <submittedName>
        <fullName evidence="6">Transposase</fullName>
    </submittedName>
</protein>
<evidence type="ECO:0000256" key="3">
    <source>
        <dbReference type="ARBA" id="ARBA00023125"/>
    </source>
</evidence>
<dbReference type="InterPro" id="IPR010095">
    <property type="entry name" value="Cas12f1-like_TNB"/>
</dbReference>
<name>A0A1D9FZQ1_MOOP1</name>
<dbReference type="InterPro" id="IPR001959">
    <property type="entry name" value="Transposase"/>
</dbReference>
<proteinExistence type="inferred from homology"/>
<dbReference type="Proteomes" id="UP000176944">
    <property type="component" value="Chromosome"/>
</dbReference>
<dbReference type="GO" id="GO:0006310">
    <property type="term" value="P:DNA recombination"/>
    <property type="evidence" value="ECO:0007669"/>
    <property type="project" value="UniProtKB-KW"/>
</dbReference>
<evidence type="ECO:0000256" key="2">
    <source>
        <dbReference type="ARBA" id="ARBA00022578"/>
    </source>
</evidence>
<comment type="similarity">
    <text evidence="1">In the C-terminal section; belongs to the transposase 35 family.</text>
</comment>
<keyword evidence="3" id="KW-0238">DNA-binding</keyword>
<evidence type="ECO:0000313" key="6">
    <source>
        <dbReference type="EMBL" id="AOY80640.1"/>
    </source>
</evidence>
<dbReference type="Pfam" id="PF01385">
    <property type="entry name" value="OrfB_IS605"/>
    <property type="match status" value="1"/>
</dbReference>
<keyword evidence="2" id="KW-0815">Transposition</keyword>
<dbReference type="GO" id="GO:0032196">
    <property type="term" value="P:transposition"/>
    <property type="evidence" value="ECO:0007669"/>
    <property type="project" value="UniProtKB-KW"/>
</dbReference>
<accession>A0A1D9FZQ1</accession>
<organism evidence="6 7">
    <name type="scientific">Moorena producens (strain JHB)</name>
    <dbReference type="NCBI Taxonomy" id="1454205"/>
    <lineage>
        <taxon>Bacteria</taxon>
        <taxon>Bacillati</taxon>
        <taxon>Cyanobacteriota</taxon>
        <taxon>Cyanophyceae</taxon>
        <taxon>Coleofasciculales</taxon>
        <taxon>Coleofasciculaceae</taxon>
        <taxon>Moorena</taxon>
    </lineage>
</organism>
<evidence type="ECO:0000313" key="7">
    <source>
        <dbReference type="Proteomes" id="UP000176944"/>
    </source>
</evidence>
<dbReference type="GO" id="GO:0003677">
    <property type="term" value="F:DNA binding"/>
    <property type="evidence" value="ECO:0007669"/>
    <property type="project" value="UniProtKB-KW"/>
</dbReference>
<evidence type="ECO:0000259" key="5">
    <source>
        <dbReference type="Pfam" id="PF01385"/>
    </source>
</evidence>
<dbReference type="NCBIfam" id="TIGR01766">
    <property type="entry name" value="IS200/IS605 family accessory protein TnpB-like domain"/>
    <property type="match status" value="1"/>
</dbReference>
<evidence type="ECO:0000256" key="4">
    <source>
        <dbReference type="ARBA" id="ARBA00023172"/>
    </source>
</evidence>
<evidence type="ECO:0000256" key="1">
    <source>
        <dbReference type="ARBA" id="ARBA00008761"/>
    </source>
</evidence>
<gene>
    <name evidence="6" type="ORF">BJP36_12610</name>
</gene>
<dbReference type="NCBIfam" id="NF040570">
    <property type="entry name" value="guided_TnpB"/>
    <property type="match status" value="1"/>
</dbReference>
<sequence>MYKTIPVKANFSDEERVFWEFQCQQANSLFNCAIFYVKQKHYQWLEEQEAYSTYWRNDELRAGWKTYKCSTKYAELCRELKDNTHYKGMAAQSAQQTLKTIAESIASYNKLVGLYYQGKVDRPRFPRYRKSGGFAAVKFPRQALTYKEGLFYPSISKESKPELLTQIALIPPDFVDPDWVKEVAIRPCYGQLWIDWVIDDGRQPVTSNPSLDYSQAIGIDHGGDNWLTCVSTLGKSFIIDGKKLKAMNQGYCRLVAKYKTGKPEKYWDYHLDIVQLKRNNQMRDAVNKAARFIINRCLSDGIGNLVVGWNEGQKQRSNMGKRGNQSFVAIPTKRLIGRLKQLCCEYGINLIVTEESYTSIASFLDGDSLPNHGAKPVGWKPSGKRARRGLYRTASGKLINADANGAANILKKVTTQSFDLTKVARGALTLPHRYDLFNSLSRSYRHKGGAGRVNPSCVTSL</sequence>
<feature type="domain" description="Probable transposase IS891/IS1136/IS1341" evidence="5">
    <location>
        <begin position="213"/>
        <end position="308"/>
    </location>
</feature>
<reference evidence="7" key="1">
    <citation type="submission" date="2016-10" db="EMBL/GenBank/DDBJ databases">
        <title>Comparative genomics uncovers the prolific and rare metabolic potential of the cyanobacterial genus Moorea.</title>
        <authorList>
            <person name="Leao T."/>
            <person name="Castelao G."/>
            <person name="Korobeynikov A."/>
            <person name="Monroe E.A."/>
            <person name="Podell S."/>
            <person name="Glukhov E."/>
            <person name="Allen E."/>
            <person name="Gerwick W.H."/>
            <person name="Gerwick L."/>
        </authorList>
    </citation>
    <scope>NUCLEOTIDE SEQUENCE [LARGE SCALE GENOMIC DNA]</scope>
    <source>
        <strain evidence="7">JHB</strain>
    </source>
</reference>